<evidence type="ECO:0000313" key="3">
    <source>
        <dbReference type="Proteomes" id="UP000657918"/>
    </source>
</evidence>
<dbReference type="AlphaFoldDB" id="A0A835MRW0"/>
<reference evidence="2 3" key="1">
    <citation type="submission" date="2020-10" db="EMBL/GenBank/DDBJ databases">
        <title>Plant Genome Project.</title>
        <authorList>
            <person name="Zhang R.-G."/>
        </authorList>
    </citation>
    <scope>NUCLEOTIDE SEQUENCE [LARGE SCALE GENOMIC DNA]</scope>
    <source>
        <strain evidence="2">FAFU-HL-1</strain>
        <tissue evidence="2">Leaf</tissue>
    </source>
</reference>
<gene>
    <name evidence="2" type="ORF">SADUNF_Sadunf09G0026300</name>
</gene>
<dbReference type="Proteomes" id="UP000657918">
    <property type="component" value="Unassembled WGS sequence"/>
</dbReference>
<accession>A0A835MRW0</accession>
<name>A0A835MRW0_9ROSI</name>
<proteinExistence type="predicted"/>
<keyword evidence="3" id="KW-1185">Reference proteome</keyword>
<dbReference type="EMBL" id="JADGMS010000009">
    <property type="protein sequence ID" value="KAF9675380.1"/>
    <property type="molecule type" value="Genomic_DNA"/>
</dbReference>
<evidence type="ECO:0000256" key="1">
    <source>
        <dbReference type="SAM" id="MobiDB-lite"/>
    </source>
</evidence>
<evidence type="ECO:0000313" key="2">
    <source>
        <dbReference type="EMBL" id="KAF9675380.1"/>
    </source>
</evidence>
<feature type="compositionally biased region" description="Polar residues" evidence="1">
    <location>
        <begin position="39"/>
        <end position="48"/>
    </location>
</feature>
<sequence length="128" mass="14146">MSLCSSASHLRKLKVSKPANHLLSRALTTHNQPEEHSNSRTFSGNQNAPSPIDSDLIAELTRHGSLSNPHFLNKIVSFCAKSVSFHLGIQIHSTILKFGFISNVLLAIRSQRSRVSGSWANFKNWIGL</sequence>
<comment type="caution">
    <text evidence="2">The sequence shown here is derived from an EMBL/GenBank/DDBJ whole genome shotgun (WGS) entry which is preliminary data.</text>
</comment>
<feature type="region of interest" description="Disordered" evidence="1">
    <location>
        <begin position="29"/>
        <end position="48"/>
    </location>
</feature>
<protein>
    <submittedName>
        <fullName evidence="2">Uncharacterized protein</fullName>
    </submittedName>
</protein>
<organism evidence="2 3">
    <name type="scientific">Salix dunnii</name>
    <dbReference type="NCBI Taxonomy" id="1413687"/>
    <lineage>
        <taxon>Eukaryota</taxon>
        <taxon>Viridiplantae</taxon>
        <taxon>Streptophyta</taxon>
        <taxon>Embryophyta</taxon>
        <taxon>Tracheophyta</taxon>
        <taxon>Spermatophyta</taxon>
        <taxon>Magnoliopsida</taxon>
        <taxon>eudicotyledons</taxon>
        <taxon>Gunneridae</taxon>
        <taxon>Pentapetalae</taxon>
        <taxon>rosids</taxon>
        <taxon>fabids</taxon>
        <taxon>Malpighiales</taxon>
        <taxon>Salicaceae</taxon>
        <taxon>Saliceae</taxon>
        <taxon>Salix</taxon>
    </lineage>
</organism>